<proteinExistence type="predicted"/>
<feature type="region of interest" description="Disordered" evidence="1">
    <location>
        <begin position="1"/>
        <end position="22"/>
    </location>
</feature>
<accession>A0A3R7FWJ3</accession>
<dbReference type="InterPro" id="IPR035185">
    <property type="entry name" value="DUF5305"/>
</dbReference>
<comment type="caution">
    <text evidence="3">The sequence shown here is derived from an EMBL/GenBank/DDBJ whole genome shotgun (WGS) entry which is preliminary data.</text>
</comment>
<keyword evidence="2" id="KW-0812">Transmembrane</keyword>
<protein>
    <recommendedName>
        <fullName evidence="5">DUF5305 domain-containing protein</fullName>
    </recommendedName>
</protein>
<dbReference type="Pfam" id="PF17231">
    <property type="entry name" value="DUF5305"/>
    <property type="match status" value="1"/>
</dbReference>
<feature type="compositionally biased region" description="Polar residues" evidence="1">
    <location>
        <begin position="1"/>
        <end position="11"/>
    </location>
</feature>
<feature type="compositionally biased region" description="Low complexity" evidence="1">
    <location>
        <begin position="463"/>
        <end position="472"/>
    </location>
</feature>
<dbReference type="RefSeq" id="WP_120245052.1">
    <property type="nucleotide sequence ID" value="NZ_RAPO01000002.1"/>
</dbReference>
<dbReference type="OrthoDB" id="270764at2157"/>
<evidence type="ECO:0008006" key="5">
    <source>
        <dbReference type="Google" id="ProtNLM"/>
    </source>
</evidence>
<evidence type="ECO:0000313" key="4">
    <source>
        <dbReference type="Proteomes" id="UP000283805"/>
    </source>
</evidence>
<evidence type="ECO:0000256" key="2">
    <source>
        <dbReference type="SAM" id="Phobius"/>
    </source>
</evidence>
<sequence>MNSPTDATDGSTAPGDREPNATTERRLRLRALFATYGPLLLVGFVLVAAFGGWMTYGAFADSGTETDQRLEHRWTATGSFAHSATVPESTAIYDAGTVLENEPLYYTSVTPTVDGEFVGGYDADAGENVSVDLTVDVRYRAVAPEEDVVYWSERERLAAASEDDVAPDDAVAVPFSLNVSAVDARIAEIESDLGASLGETEIAIEVHREIEGTIDGEHRTASDRFRIPVAHDGATYQIEAAETYDEQYETYETVAVAGDESDPPLAGLGLLGLGLVGTLAAGIATARVPEPTAAEREWLDYRDDRAQFEEVVASIALPESELEGERARVDTLADLAEFGIDVDEPIVFDRRTRQYVVRHEGVVYTFEPPALEAETGATAADADVESDAEFVFDRTQAEGEGGVSSTAPPTAGESGPWDTIAARLYSVLGLERDTTSTDGGDAEPALESAPDSPSESEADRGPATATAAATADRAAEQPDRDSSDEDDGEP</sequence>
<reference evidence="3 4" key="1">
    <citation type="submission" date="2018-09" db="EMBL/GenBank/DDBJ databases">
        <title>Genomic Encyclopedia of Archaeal and Bacterial Type Strains, Phase II (KMG-II): from individual species to whole genera.</title>
        <authorList>
            <person name="Goeker M."/>
        </authorList>
    </citation>
    <scope>NUCLEOTIDE SEQUENCE [LARGE SCALE GENOMIC DNA]</scope>
    <source>
        <strain evidence="3 4">DSM 13151</strain>
    </source>
</reference>
<dbReference type="Proteomes" id="UP000283805">
    <property type="component" value="Unassembled WGS sequence"/>
</dbReference>
<keyword evidence="2" id="KW-0472">Membrane</keyword>
<feature type="region of interest" description="Disordered" evidence="1">
    <location>
        <begin position="396"/>
        <end position="417"/>
    </location>
</feature>
<feature type="compositionally biased region" description="Low complexity" evidence="1">
    <location>
        <begin position="442"/>
        <end position="455"/>
    </location>
</feature>
<feature type="region of interest" description="Disordered" evidence="1">
    <location>
        <begin position="432"/>
        <end position="490"/>
    </location>
</feature>
<dbReference type="EMBL" id="RAPO01000002">
    <property type="protein sequence ID" value="RKD95824.1"/>
    <property type="molecule type" value="Genomic_DNA"/>
</dbReference>
<feature type="transmembrane region" description="Helical" evidence="2">
    <location>
        <begin position="33"/>
        <end position="56"/>
    </location>
</feature>
<dbReference type="AlphaFoldDB" id="A0A3R7FWJ3"/>
<evidence type="ECO:0000256" key="1">
    <source>
        <dbReference type="SAM" id="MobiDB-lite"/>
    </source>
</evidence>
<keyword evidence="2" id="KW-1133">Transmembrane helix</keyword>
<name>A0A3R7FWJ3_9EURY</name>
<keyword evidence="4" id="KW-1185">Reference proteome</keyword>
<evidence type="ECO:0000313" key="3">
    <source>
        <dbReference type="EMBL" id="RKD95824.1"/>
    </source>
</evidence>
<organism evidence="3 4">
    <name type="scientific">Halopiger aswanensis</name>
    <dbReference type="NCBI Taxonomy" id="148449"/>
    <lineage>
        <taxon>Archaea</taxon>
        <taxon>Methanobacteriati</taxon>
        <taxon>Methanobacteriota</taxon>
        <taxon>Stenosarchaea group</taxon>
        <taxon>Halobacteria</taxon>
        <taxon>Halobacteriales</taxon>
        <taxon>Natrialbaceae</taxon>
        <taxon>Halopiger</taxon>
    </lineage>
</organism>
<gene>
    <name evidence="3" type="ORF">ATJ93_2687</name>
</gene>